<evidence type="ECO:0008006" key="3">
    <source>
        <dbReference type="Google" id="ProtNLM"/>
    </source>
</evidence>
<proteinExistence type="predicted"/>
<evidence type="ECO:0000313" key="1">
    <source>
        <dbReference type="EMBL" id="KIM82298.1"/>
    </source>
</evidence>
<dbReference type="HOGENOM" id="CLU_814116_0_0_1"/>
<dbReference type="OrthoDB" id="3018405at2759"/>
<reference evidence="2" key="2">
    <citation type="submission" date="2015-01" db="EMBL/GenBank/DDBJ databases">
        <title>Evolutionary Origins and Diversification of the Mycorrhizal Mutualists.</title>
        <authorList>
            <consortium name="DOE Joint Genome Institute"/>
            <consortium name="Mycorrhizal Genomics Consortium"/>
            <person name="Kohler A."/>
            <person name="Kuo A."/>
            <person name="Nagy L.G."/>
            <person name="Floudas D."/>
            <person name="Copeland A."/>
            <person name="Barry K.W."/>
            <person name="Cichocki N."/>
            <person name="Veneault-Fourrey C."/>
            <person name="LaButti K."/>
            <person name="Lindquist E.A."/>
            <person name="Lipzen A."/>
            <person name="Lundell T."/>
            <person name="Morin E."/>
            <person name="Murat C."/>
            <person name="Riley R."/>
            <person name="Ohm R."/>
            <person name="Sun H."/>
            <person name="Tunlid A."/>
            <person name="Henrissat B."/>
            <person name="Grigoriev I.V."/>
            <person name="Hibbett D.S."/>
            <person name="Martin F."/>
        </authorList>
    </citation>
    <scope>NUCLEOTIDE SEQUENCE [LARGE SCALE GENOMIC DNA]</scope>
    <source>
        <strain evidence="2">F 1598</strain>
    </source>
</reference>
<name>A0A0C3B7P1_PILCF</name>
<sequence>MFSRDQPLLHQLPDEVLQDRIITLLPSADQAAVRRTSKLLYNMSTRPFFRYLSLSEIPQIVKCCKVLTAKPEFADAVRELIIAGPRRRLDGPLFPSFLRLFARTVVLLRRVTHLDLNIIVGLAGPVVPSILSDQCDFPLLRELKLLDMSLLSPTFLRRHSTIEHLGLRQILCPCEPPVFDEHRVVVPKLRTFIGPFKLLPFVIPNSAVYHAGLMCGHILPPLRWVNLMLCLRKSSVPIWVFECHMRAFQKDMMFAIGDYLPELRVLRLLDKHVWTEPEARDMLVGLGALKTVLPQLRHLQSIELLLVEGPPNLRPNTEQILGIVSGFGDNCPSLRHMAMCE</sequence>
<protein>
    <recommendedName>
        <fullName evidence="3">F-box domain-containing protein</fullName>
    </recommendedName>
</protein>
<dbReference type="AlphaFoldDB" id="A0A0C3B7P1"/>
<gene>
    <name evidence="1" type="ORF">PILCRDRAFT_475157</name>
</gene>
<evidence type="ECO:0000313" key="2">
    <source>
        <dbReference type="Proteomes" id="UP000054166"/>
    </source>
</evidence>
<dbReference type="EMBL" id="KN832995">
    <property type="protein sequence ID" value="KIM82298.1"/>
    <property type="molecule type" value="Genomic_DNA"/>
</dbReference>
<organism evidence="1 2">
    <name type="scientific">Piloderma croceum (strain F 1598)</name>
    <dbReference type="NCBI Taxonomy" id="765440"/>
    <lineage>
        <taxon>Eukaryota</taxon>
        <taxon>Fungi</taxon>
        <taxon>Dikarya</taxon>
        <taxon>Basidiomycota</taxon>
        <taxon>Agaricomycotina</taxon>
        <taxon>Agaricomycetes</taxon>
        <taxon>Agaricomycetidae</taxon>
        <taxon>Atheliales</taxon>
        <taxon>Atheliaceae</taxon>
        <taxon>Piloderma</taxon>
    </lineage>
</organism>
<accession>A0A0C3B7P1</accession>
<reference evidence="1 2" key="1">
    <citation type="submission" date="2014-04" db="EMBL/GenBank/DDBJ databases">
        <authorList>
            <consortium name="DOE Joint Genome Institute"/>
            <person name="Kuo A."/>
            <person name="Tarkka M."/>
            <person name="Buscot F."/>
            <person name="Kohler A."/>
            <person name="Nagy L.G."/>
            <person name="Floudas D."/>
            <person name="Copeland A."/>
            <person name="Barry K.W."/>
            <person name="Cichocki N."/>
            <person name="Veneault-Fourrey C."/>
            <person name="LaButti K."/>
            <person name="Lindquist E.A."/>
            <person name="Lipzen A."/>
            <person name="Lundell T."/>
            <person name="Morin E."/>
            <person name="Murat C."/>
            <person name="Sun H."/>
            <person name="Tunlid A."/>
            <person name="Henrissat B."/>
            <person name="Grigoriev I.V."/>
            <person name="Hibbett D.S."/>
            <person name="Martin F."/>
            <person name="Nordberg H.P."/>
            <person name="Cantor M.N."/>
            <person name="Hua S.X."/>
        </authorList>
    </citation>
    <scope>NUCLEOTIDE SEQUENCE [LARGE SCALE GENOMIC DNA]</scope>
    <source>
        <strain evidence="1 2">F 1598</strain>
    </source>
</reference>
<keyword evidence="2" id="KW-1185">Reference proteome</keyword>
<dbReference type="Proteomes" id="UP000054166">
    <property type="component" value="Unassembled WGS sequence"/>
</dbReference>
<dbReference type="InParanoid" id="A0A0C3B7P1"/>